<protein>
    <submittedName>
        <fullName evidence="7">Serpentine Receptor, class D (Delta)</fullName>
    </submittedName>
</protein>
<name>Q9N519_CAEEL</name>
<keyword evidence="7" id="KW-0675">Receptor</keyword>
<dbReference type="OMA" id="CKMAFID"/>
<dbReference type="CTD" id="191824"/>
<keyword evidence="5 6" id="KW-0472">Membrane</keyword>
<dbReference type="PaxDb" id="6239-Y39A3B.4"/>
<evidence type="ECO:0000256" key="4">
    <source>
        <dbReference type="ARBA" id="ARBA00022989"/>
    </source>
</evidence>
<evidence type="ECO:0000256" key="6">
    <source>
        <dbReference type="SAM" id="Phobius"/>
    </source>
</evidence>
<dbReference type="InParanoid" id="Q9N519"/>
<dbReference type="EMBL" id="BX284603">
    <property type="protein sequence ID" value="CCD73013.1"/>
    <property type="molecule type" value="Genomic_DNA"/>
</dbReference>
<dbReference type="AlphaFoldDB" id="Q9N519"/>
<sequence length="323" mass="37528">MDPSYYFFHYYWPIYFLLCSSLFLAMFILIYNFTTPILKPMRFLLYPANAAMTISIPSAFAMQARTLDNEHSQALLCDGFCKYIGPNVCLICHQLWTTFGMTACVINLHTMYYRTICLKYLDPKKARWWTLLYSVHYIFPLGSHILLIFTPSSHEEIHNETLHLHPEYDYTPYLDFGGFDAFQSIYLGRALMMAIATFYSPIIGNYWKHQAMKMLKVHMSPQTSPAARAMIQTLMKGLNFQILLPMISYVPQFLMVLFKKYTGQEFPNKQYLGTVLGALPCLLDPMVQIYFITPYRNSIREFLECKSMPRGSTSGSWASRVIT</sequence>
<dbReference type="GeneID" id="191824"/>
<dbReference type="KEGG" id="cel:CELE_Y39A3B.4"/>
<dbReference type="InterPro" id="IPR019421">
    <property type="entry name" value="7TM_GPCR_serpentine_rcpt_Srd"/>
</dbReference>
<dbReference type="HOGENOM" id="CLU_057924_0_0_1"/>
<evidence type="ECO:0000256" key="5">
    <source>
        <dbReference type="ARBA" id="ARBA00023136"/>
    </source>
</evidence>
<proteinExistence type="inferred from homology"/>
<dbReference type="PhylomeDB" id="Q9N519"/>
<dbReference type="PANTHER" id="PTHR22945:SF83">
    <property type="entry name" value="SERPENTINE RECEPTOR, CLASS D (DELTA)-RELATED"/>
    <property type="match status" value="1"/>
</dbReference>
<keyword evidence="3 6" id="KW-0812">Transmembrane</keyword>
<evidence type="ECO:0000256" key="1">
    <source>
        <dbReference type="ARBA" id="ARBA00004141"/>
    </source>
</evidence>
<dbReference type="AGR" id="WB:WBGene00005143"/>
<comment type="similarity">
    <text evidence="2">Belongs to the nematode receptor-like protein srd family.</text>
</comment>
<evidence type="ECO:0000256" key="2">
    <source>
        <dbReference type="ARBA" id="ARBA00009166"/>
    </source>
</evidence>
<dbReference type="Proteomes" id="UP000001940">
    <property type="component" value="Chromosome III"/>
</dbReference>
<feature type="transmembrane region" description="Helical" evidence="6">
    <location>
        <begin position="238"/>
        <end position="258"/>
    </location>
</feature>
<feature type="transmembrane region" description="Helical" evidence="6">
    <location>
        <begin position="84"/>
        <end position="108"/>
    </location>
</feature>
<feature type="transmembrane region" description="Helical" evidence="6">
    <location>
        <begin position="270"/>
        <end position="292"/>
    </location>
</feature>
<dbReference type="Bgee" id="WBGene00005143">
    <property type="expression patterns" value="Expressed in larva"/>
</dbReference>
<evidence type="ECO:0000256" key="3">
    <source>
        <dbReference type="ARBA" id="ARBA00022692"/>
    </source>
</evidence>
<feature type="transmembrane region" description="Helical" evidence="6">
    <location>
        <begin position="43"/>
        <end position="64"/>
    </location>
</feature>
<dbReference type="eggNOG" id="ENOG502TG09">
    <property type="taxonomic scope" value="Eukaryota"/>
</dbReference>
<dbReference type="UCSC" id="Y39A3B.4">
    <property type="organism name" value="c. elegans"/>
</dbReference>
<accession>Q9N519</accession>
<feature type="transmembrane region" description="Helical" evidence="6">
    <location>
        <begin position="186"/>
        <end position="207"/>
    </location>
</feature>
<evidence type="ECO:0000313" key="8">
    <source>
        <dbReference type="Proteomes" id="UP000001940"/>
    </source>
</evidence>
<evidence type="ECO:0000313" key="7">
    <source>
        <dbReference type="EMBL" id="CCD73013.1"/>
    </source>
</evidence>
<feature type="transmembrane region" description="Helical" evidence="6">
    <location>
        <begin position="12"/>
        <end position="31"/>
    </location>
</feature>
<dbReference type="SUPFAM" id="SSF81321">
    <property type="entry name" value="Family A G protein-coupled receptor-like"/>
    <property type="match status" value="1"/>
</dbReference>
<dbReference type="STRING" id="6239.Y39A3B.4.1"/>
<evidence type="ECO:0000313" key="9">
    <source>
        <dbReference type="WormBase" id="Y39A3B.4"/>
    </source>
</evidence>
<keyword evidence="4 6" id="KW-1133">Transmembrane helix</keyword>
<dbReference type="Pfam" id="PF10317">
    <property type="entry name" value="7TM_GPCR_Srd"/>
    <property type="match status" value="1"/>
</dbReference>
<keyword evidence="8" id="KW-1185">Reference proteome</keyword>
<dbReference type="InterPro" id="IPR050920">
    <property type="entry name" value="Nematode_rcpt-like_delta"/>
</dbReference>
<gene>
    <name evidence="7 9" type="primary">srd-66</name>
    <name evidence="7" type="ORF">CELE_Y39A3B.4</name>
    <name evidence="9" type="ORF">Y39A3B.4</name>
</gene>
<dbReference type="RefSeq" id="NP_497487.2">
    <property type="nucleotide sequence ID" value="NM_065086.2"/>
</dbReference>
<dbReference type="WormBase" id="Y39A3B.4">
    <property type="protein sequence ID" value="CE33732"/>
    <property type="gene ID" value="WBGene00005143"/>
    <property type="gene designation" value="srd-66"/>
</dbReference>
<feature type="transmembrane region" description="Helical" evidence="6">
    <location>
        <begin position="128"/>
        <end position="149"/>
    </location>
</feature>
<reference evidence="7 8" key="1">
    <citation type="journal article" date="1998" name="Science">
        <title>Genome sequence of the nematode C. elegans: a platform for investigating biology.</title>
        <authorList>
            <consortium name="The C. elegans sequencing consortium"/>
            <person name="Sulson J.E."/>
            <person name="Waterston R."/>
        </authorList>
    </citation>
    <scope>NUCLEOTIDE SEQUENCE [LARGE SCALE GENOMIC DNA]</scope>
    <source>
        <strain evidence="7 8">Bristol N2</strain>
    </source>
</reference>
<dbReference type="GO" id="GO:0016020">
    <property type="term" value="C:membrane"/>
    <property type="evidence" value="ECO:0007669"/>
    <property type="project" value="UniProtKB-SubCell"/>
</dbReference>
<comment type="subcellular location">
    <subcellularLocation>
        <location evidence="1">Membrane</location>
        <topology evidence="1">Multi-pass membrane protein</topology>
    </subcellularLocation>
</comment>
<dbReference type="PANTHER" id="PTHR22945">
    <property type="entry name" value="SERPENTINE RECEPTOR, CLASS D DELTA"/>
    <property type="match status" value="1"/>
</dbReference>
<organism evidence="7 8">
    <name type="scientific">Caenorhabditis elegans</name>
    <dbReference type="NCBI Taxonomy" id="6239"/>
    <lineage>
        <taxon>Eukaryota</taxon>
        <taxon>Metazoa</taxon>
        <taxon>Ecdysozoa</taxon>
        <taxon>Nematoda</taxon>
        <taxon>Chromadorea</taxon>
        <taxon>Rhabditida</taxon>
        <taxon>Rhabditina</taxon>
        <taxon>Rhabditomorpha</taxon>
        <taxon>Rhabditoidea</taxon>
        <taxon>Rhabditidae</taxon>
        <taxon>Peloderinae</taxon>
        <taxon>Caenorhabditis</taxon>
    </lineage>
</organism>